<evidence type="ECO:0000256" key="2">
    <source>
        <dbReference type="SAM" id="SignalP"/>
    </source>
</evidence>
<feature type="chain" id="PRO_5043861653" evidence="2">
    <location>
        <begin position="31"/>
        <end position="101"/>
    </location>
</feature>
<reference evidence="3 4" key="1">
    <citation type="submission" date="2022-10" db="EMBL/GenBank/DDBJ databases">
        <title>The complete genomes of actinobacterial strains from the NBC collection.</title>
        <authorList>
            <person name="Joergensen T.S."/>
            <person name="Alvarez Arevalo M."/>
            <person name="Sterndorff E.B."/>
            <person name="Faurdal D."/>
            <person name="Vuksanovic O."/>
            <person name="Mourched A.-S."/>
            <person name="Charusanti P."/>
            <person name="Shaw S."/>
            <person name="Blin K."/>
            <person name="Weber T."/>
        </authorList>
    </citation>
    <scope>NUCLEOTIDE SEQUENCE [LARGE SCALE GENOMIC DNA]</scope>
    <source>
        <strain evidence="3 4">NBC_00319</strain>
    </source>
</reference>
<sequence length="101" mass="10805">MRIKKILIGTVAAGGIGLASLGAGAGVASAAPTAVASHQQTQNHEQIGYASPSRPTVAPGPVRRPDTRPFEFRGQRVTPQFRADHHGWGFWFFGFWVPLAL</sequence>
<keyword evidence="2" id="KW-0732">Signal</keyword>
<organism evidence="3 4">
    <name type="scientific">Williamsia herbipolensis</name>
    <dbReference type="NCBI Taxonomy" id="1603258"/>
    <lineage>
        <taxon>Bacteria</taxon>
        <taxon>Bacillati</taxon>
        <taxon>Actinomycetota</taxon>
        <taxon>Actinomycetes</taxon>
        <taxon>Mycobacteriales</taxon>
        <taxon>Nocardiaceae</taxon>
        <taxon>Williamsia</taxon>
    </lineage>
</organism>
<dbReference type="EMBL" id="CP108021">
    <property type="protein sequence ID" value="WUM21563.1"/>
    <property type="molecule type" value="Genomic_DNA"/>
</dbReference>
<dbReference type="Proteomes" id="UP001432128">
    <property type="component" value="Chromosome"/>
</dbReference>
<name>A0AAU4K6A1_9NOCA</name>
<proteinExistence type="predicted"/>
<evidence type="ECO:0000313" key="3">
    <source>
        <dbReference type="EMBL" id="WUM21563.1"/>
    </source>
</evidence>
<gene>
    <name evidence="3" type="ORF">OG579_07225</name>
</gene>
<keyword evidence="4" id="KW-1185">Reference proteome</keyword>
<feature type="region of interest" description="Disordered" evidence="1">
    <location>
        <begin position="36"/>
        <end position="71"/>
    </location>
</feature>
<feature type="signal peptide" evidence="2">
    <location>
        <begin position="1"/>
        <end position="30"/>
    </location>
</feature>
<protein>
    <submittedName>
        <fullName evidence="3">Uncharacterized protein</fullName>
    </submittedName>
</protein>
<dbReference type="AlphaFoldDB" id="A0AAU4K6A1"/>
<evidence type="ECO:0000313" key="4">
    <source>
        <dbReference type="Proteomes" id="UP001432128"/>
    </source>
</evidence>
<dbReference type="KEGG" id="whr:OG579_07225"/>
<dbReference type="RefSeq" id="WP_328858588.1">
    <property type="nucleotide sequence ID" value="NZ_CP108021.1"/>
</dbReference>
<accession>A0AAU4K6A1</accession>
<evidence type="ECO:0000256" key="1">
    <source>
        <dbReference type="SAM" id="MobiDB-lite"/>
    </source>
</evidence>